<proteinExistence type="predicted"/>
<dbReference type="Proteomes" id="UP000237000">
    <property type="component" value="Unassembled WGS sequence"/>
</dbReference>
<accession>A0A2P5E7E5</accession>
<feature type="region of interest" description="Disordered" evidence="1">
    <location>
        <begin position="1"/>
        <end position="25"/>
    </location>
</feature>
<dbReference type="InParanoid" id="A0A2P5E7E5"/>
<evidence type="ECO:0000313" key="2">
    <source>
        <dbReference type="EMBL" id="PON81410.1"/>
    </source>
</evidence>
<evidence type="ECO:0000256" key="1">
    <source>
        <dbReference type="SAM" id="MobiDB-lite"/>
    </source>
</evidence>
<feature type="compositionally biased region" description="Low complexity" evidence="1">
    <location>
        <begin position="10"/>
        <end position="21"/>
    </location>
</feature>
<sequence>MMGSVRLKSKSAAFSISSAREGGARAREVAAARERDLRVEDERACNWVFEIFGILGSEIWAREILGLEAVAGAAMEGGDKGLEEAMIMLAMADSDALLFRVFLFCEC</sequence>
<protein>
    <submittedName>
        <fullName evidence="2">Uncharacterized protein</fullName>
    </submittedName>
</protein>
<organism evidence="2 3">
    <name type="scientific">Trema orientale</name>
    <name type="common">Charcoal tree</name>
    <name type="synonym">Celtis orientalis</name>
    <dbReference type="NCBI Taxonomy" id="63057"/>
    <lineage>
        <taxon>Eukaryota</taxon>
        <taxon>Viridiplantae</taxon>
        <taxon>Streptophyta</taxon>
        <taxon>Embryophyta</taxon>
        <taxon>Tracheophyta</taxon>
        <taxon>Spermatophyta</taxon>
        <taxon>Magnoliopsida</taxon>
        <taxon>eudicotyledons</taxon>
        <taxon>Gunneridae</taxon>
        <taxon>Pentapetalae</taxon>
        <taxon>rosids</taxon>
        <taxon>fabids</taxon>
        <taxon>Rosales</taxon>
        <taxon>Cannabaceae</taxon>
        <taxon>Trema</taxon>
    </lineage>
</organism>
<reference evidence="3" key="1">
    <citation type="submission" date="2016-06" db="EMBL/GenBank/DDBJ databases">
        <title>Parallel loss of symbiosis genes in relatives of nitrogen-fixing non-legume Parasponia.</title>
        <authorList>
            <person name="Van Velzen R."/>
            <person name="Holmer R."/>
            <person name="Bu F."/>
            <person name="Rutten L."/>
            <person name="Van Zeijl A."/>
            <person name="Liu W."/>
            <person name="Santuari L."/>
            <person name="Cao Q."/>
            <person name="Sharma T."/>
            <person name="Shen D."/>
            <person name="Roswanjaya Y."/>
            <person name="Wardhani T."/>
            <person name="Kalhor M.S."/>
            <person name="Jansen J."/>
            <person name="Van den Hoogen J."/>
            <person name="Gungor B."/>
            <person name="Hartog M."/>
            <person name="Hontelez J."/>
            <person name="Verver J."/>
            <person name="Yang W.-C."/>
            <person name="Schijlen E."/>
            <person name="Repin R."/>
            <person name="Schilthuizen M."/>
            <person name="Schranz E."/>
            <person name="Heidstra R."/>
            <person name="Miyata K."/>
            <person name="Fedorova E."/>
            <person name="Kohlen W."/>
            <person name="Bisseling T."/>
            <person name="Smit S."/>
            <person name="Geurts R."/>
        </authorList>
    </citation>
    <scope>NUCLEOTIDE SEQUENCE [LARGE SCALE GENOMIC DNA]</scope>
    <source>
        <strain evidence="3">cv. RG33-2</strain>
    </source>
</reference>
<evidence type="ECO:0000313" key="3">
    <source>
        <dbReference type="Proteomes" id="UP000237000"/>
    </source>
</evidence>
<feature type="non-terminal residue" evidence="2">
    <location>
        <position position="107"/>
    </location>
</feature>
<name>A0A2P5E7E5_TREOI</name>
<comment type="caution">
    <text evidence="2">The sequence shown here is derived from an EMBL/GenBank/DDBJ whole genome shotgun (WGS) entry which is preliminary data.</text>
</comment>
<dbReference type="AlphaFoldDB" id="A0A2P5E7E5"/>
<dbReference type="OrthoDB" id="10522685at2759"/>
<keyword evidence="3" id="KW-1185">Reference proteome</keyword>
<dbReference type="EMBL" id="JXTC01000217">
    <property type="protein sequence ID" value="PON81410.1"/>
    <property type="molecule type" value="Genomic_DNA"/>
</dbReference>
<gene>
    <name evidence="2" type="ORF">TorRG33x02_227610</name>
</gene>